<evidence type="ECO:0000313" key="2">
    <source>
        <dbReference type="EMBL" id="KDQ07941.1"/>
    </source>
</evidence>
<evidence type="ECO:0000259" key="1">
    <source>
        <dbReference type="Pfam" id="PF14780"/>
    </source>
</evidence>
<dbReference type="HOGENOM" id="CLU_110776_0_0_1"/>
<dbReference type="Proteomes" id="UP000027195">
    <property type="component" value="Unassembled WGS sequence"/>
</dbReference>
<dbReference type="PANTHER" id="PTHR34786">
    <property type="entry name" value="OS09G0504900 PROTEIN"/>
    <property type="match status" value="1"/>
</dbReference>
<dbReference type="InterPro" id="IPR027951">
    <property type="entry name" value="Nepro_N"/>
</dbReference>
<accession>A0A067M8N9</accession>
<dbReference type="OrthoDB" id="114080at2759"/>
<reference evidence="3" key="1">
    <citation type="journal article" date="2014" name="Proc. Natl. Acad. Sci. U.S.A.">
        <title>Extensive sampling of basidiomycete genomes demonstrates inadequacy of the white-rot/brown-rot paradigm for wood decay fungi.</title>
        <authorList>
            <person name="Riley R."/>
            <person name="Salamov A.A."/>
            <person name="Brown D.W."/>
            <person name="Nagy L.G."/>
            <person name="Floudas D."/>
            <person name="Held B.W."/>
            <person name="Levasseur A."/>
            <person name="Lombard V."/>
            <person name="Morin E."/>
            <person name="Otillar R."/>
            <person name="Lindquist E.A."/>
            <person name="Sun H."/>
            <person name="LaButti K.M."/>
            <person name="Schmutz J."/>
            <person name="Jabbour D."/>
            <person name="Luo H."/>
            <person name="Baker S.E."/>
            <person name="Pisabarro A.G."/>
            <person name="Walton J.D."/>
            <person name="Blanchette R.A."/>
            <person name="Henrissat B."/>
            <person name="Martin F."/>
            <person name="Cullen D."/>
            <person name="Hibbett D.S."/>
            <person name="Grigoriev I.V."/>
        </authorList>
    </citation>
    <scope>NUCLEOTIDE SEQUENCE [LARGE SCALE GENOMIC DNA]</scope>
    <source>
        <strain evidence="3">FD-172 SS1</strain>
    </source>
</reference>
<dbReference type="EMBL" id="KL198098">
    <property type="protein sequence ID" value="KDQ07941.1"/>
    <property type="molecule type" value="Genomic_DNA"/>
</dbReference>
<organism evidence="2 3">
    <name type="scientific">Botryobasidium botryosum (strain FD-172 SS1)</name>
    <dbReference type="NCBI Taxonomy" id="930990"/>
    <lineage>
        <taxon>Eukaryota</taxon>
        <taxon>Fungi</taxon>
        <taxon>Dikarya</taxon>
        <taxon>Basidiomycota</taxon>
        <taxon>Agaricomycotina</taxon>
        <taxon>Agaricomycetes</taxon>
        <taxon>Cantharellales</taxon>
        <taxon>Botryobasidiaceae</taxon>
        <taxon>Botryobasidium</taxon>
    </lineage>
</organism>
<sequence>MAARPRFISLPLPNPSTRDSLPAEHYPTIDFVLKQLRASSRRLRAVWTSQEDELRVLERLYYKGKNQHRSALFWRRLVEVRRYGARVRETDLPGLVDTLRGSFHADDIKNEKALRIAWAQVPDITYVRRILERMHSATMLMDKAQAQLLIAFGVFTTFMESTSFLPLTVTIIAATSRLNILIGELRDIVEDAQMCVRRILGVHVCHLHLSAPQYLLY</sequence>
<dbReference type="InParanoid" id="A0A067M8N9"/>
<feature type="domain" description="Nucleolus and neural progenitor protein-like N-terminal" evidence="1">
    <location>
        <begin position="34"/>
        <end position="182"/>
    </location>
</feature>
<name>A0A067M8N9_BOTB1</name>
<evidence type="ECO:0000313" key="3">
    <source>
        <dbReference type="Proteomes" id="UP000027195"/>
    </source>
</evidence>
<protein>
    <recommendedName>
        <fullName evidence="1">Nucleolus and neural progenitor protein-like N-terminal domain-containing protein</fullName>
    </recommendedName>
</protein>
<dbReference type="STRING" id="930990.A0A067M8N9"/>
<keyword evidence="3" id="KW-1185">Reference proteome</keyword>
<proteinExistence type="predicted"/>
<dbReference type="Pfam" id="PF14780">
    <property type="entry name" value="NEPRO_N"/>
    <property type="match status" value="1"/>
</dbReference>
<dbReference type="PANTHER" id="PTHR34786:SF1">
    <property type="entry name" value="OS09G0504900 PROTEIN"/>
    <property type="match status" value="1"/>
</dbReference>
<gene>
    <name evidence="2" type="ORF">BOTBODRAFT_589275</name>
</gene>
<dbReference type="AlphaFoldDB" id="A0A067M8N9"/>